<dbReference type="PANTHER" id="PTHR43877">
    <property type="entry name" value="AMINOALKYLPHOSPHONATE N-ACETYLTRANSFERASE-RELATED-RELATED"/>
    <property type="match status" value="1"/>
</dbReference>
<feature type="domain" description="N-acetyltransferase" evidence="3">
    <location>
        <begin position="1"/>
        <end position="165"/>
    </location>
</feature>
<keyword evidence="5" id="KW-1185">Reference proteome</keyword>
<accession>A0ABV9E3U3</accession>
<comment type="caution">
    <text evidence="4">The sequence shown here is derived from an EMBL/GenBank/DDBJ whole genome shotgun (WGS) entry which is preliminary data.</text>
</comment>
<evidence type="ECO:0000256" key="1">
    <source>
        <dbReference type="ARBA" id="ARBA00022679"/>
    </source>
</evidence>
<keyword evidence="1 4" id="KW-0808">Transferase</keyword>
<dbReference type="SUPFAM" id="SSF55729">
    <property type="entry name" value="Acyl-CoA N-acyltransferases (Nat)"/>
    <property type="match status" value="1"/>
</dbReference>
<keyword evidence="2 4" id="KW-0012">Acyltransferase</keyword>
<dbReference type="InterPro" id="IPR000182">
    <property type="entry name" value="GNAT_dom"/>
</dbReference>
<dbReference type="EC" id="2.3.1.-" evidence="4"/>
<gene>
    <name evidence="4" type="ORF">ACFO4E_23625</name>
</gene>
<organism evidence="4 5">
    <name type="scientific">Nocardiopsis mangrovi</name>
    <dbReference type="NCBI Taxonomy" id="1179818"/>
    <lineage>
        <taxon>Bacteria</taxon>
        <taxon>Bacillati</taxon>
        <taxon>Actinomycetota</taxon>
        <taxon>Actinomycetes</taxon>
        <taxon>Streptosporangiales</taxon>
        <taxon>Nocardiopsidaceae</taxon>
        <taxon>Nocardiopsis</taxon>
    </lineage>
</organism>
<dbReference type="EMBL" id="JBHSFQ010000029">
    <property type="protein sequence ID" value="MFC4564859.1"/>
    <property type="molecule type" value="Genomic_DNA"/>
</dbReference>
<dbReference type="GO" id="GO:0016746">
    <property type="term" value="F:acyltransferase activity"/>
    <property type="evidence" value="ECO:0007669"/>
    <property type="project" value="UniProtKB-KW"/>
</dbReference>
<dbReference type="Gene3D" id="3.40.630.30">
    <property type="match status" value="1"/>
</dbReference>
<dbReference type="PROSITE" id="PS51186">
    <property type="entry name" value="GNAT"/>
    <property type="match status" value="1"/>
</dbReference>
<evidence type="ECO:0000313" key="5">
    <source>
        <dbReference type="Proteomes" id="UP001595923"/>
    </source>
</evidence>
<name>A0ABV9E3U3_9ACTN</name>
<evidence type="ECO:0000313" key="4">
    <source>
        <dbReference type="EMBL" id="MFC4564859.1"/>
    </source>
</evidence>
<dbReference type="CDD" id="cd04301">
    <property type="entry name" value="NAT_SF"/>
    <property type="match status" value="1"/>
</dbReference>
<reference evidence="5" key="1">
    <citation type="journal article" date="2019" name="Int. J. Syst. Evol. Microbiol.">
        <title>The Global Catalogue of Microorganisms (GCM) 10K type strain sequencing project: providing services to taxonomists for standard genome sequencing and annotation.</title>
        <authorList>
            <consortium name="The Broad Institute Genomics Platform"/>
            <consortium name="The Broad Institute Genome Sequencing Center for Infectious Disease"/>
            <person name="Wu L."/>
            <person name="Ma J."/>
        </authorList>
    </citation>
    <scope>NUCLEOTIDE SEQUENCE [LARGE SCALE GENOMIC DNA]</scope>
    <source>
        <strain evidence="5">XZYJ18</strain>
    </source>
</reference>
<evidence type="ECO:0000256" key="2">
    <source>
        <dbReference type="ARBA" id="ARBA00023315"/>
    </source>
</evidence>
<dbReference type="RefSeq" id="WP_378578420.1">
    <property type="nucleotide sequence ID" value="NZ_JBHSFQ010000029.1"/>
</dbReference>
<dbReference type="Proteomes" id="UP001595923">
    <property type="component" value="Unassembled WGS sequence"/>
</dbReference>
<proteinExistence type="predicted"/>
<protein>
    <submittedName>
        <fullName evidence="4">GNAT family N-acetyltransferase</fullName>
        <ecNumber evidence="4">2.3.1.-</ecNumber>
    </submittedName>
</protein>
<evidence type="ECO:0000259" key="3">
    <source>
        <dbReference type="PROSITE" id="PS51186"/>
    </source>
</evidence>
<dbReference type="Pfam" id="PF00583">
    <property type="entry name" value="Acetyltransf_1"/>
    <property type="match status" value="1"/>
</dbReference>
<dbReference type="InterPro" id="IPR016181">
    <property type="entry name" value="Acyl_CoA_acyltransferase"/>
</dbReference>
<sequence length="167" mass="17885">MAPVPADPADAPALAALRDQAARWQLDRGIEQWRPGEVPAAAFADQARAGELFVLRDPAGLVGAVRVVWADPGIWGDPAAVGPAGYVHGLMVARSHTGRGIGAGLLDWAERRVRAAGRDTVRLDCVAGNRPLRRYYRDRGYREVGRATFPGGELLPCTLFEKALGPP</sequence>
<dbReference type="InterPro" id="IPR050832">
    <property type="entry name" value="Bact_Acetyltransf"/>
</dbReference>